<evidence type="ECO:0000256" key="1">
    <source>
        <dbReference type="SAM" id="MobiDB-lite"/>
    </source>
</evidence>
<proteinExistence type="predicted"/>
<name>A0A8S1C237_9INSE</name>
<feature type="compositionally biased region" description="Polar residues" evidence="1">
    <location>
        <begin position="251"/>
        <end position="265"/>
    </location>
</feature>
<feature type="compositionally biased region" description="Basic and acidic residues" evidence="1">
    <location>
        <begin position="593"/>
        <end position="609"/>
    </location>
</feature>
<feature type="compositionally biased region" description="Basic residues" evidence="1">
    <location>
        <begin position="713"/>
        <end position="723"/>
    </location>
</feature>
<dbReference type="Proteomes" id="UP000494165">
    <property type="component" value="Unassembled WGS sequence"/>
</dbReference>
<accession>A0A8S1C237</accession>
<dbReference type="AlphaFoldDB" id="A0A8S1C237"/>
<dbReference type="EMBL" id="CADEPI010000011">
    <property type="protein sequence ID" value="CAB3363303.1"/>
    <property type="molecule type" value="Genomic_DNA"/>
</dbReference>
<gene>
    <name evidence="2" type="ORF">CLODIP_2_CD14850</name>
</gene>
<feature type="region of interest" description="Disordered" evidence="1">
    <location>
        <begin position="215"/>
        <end position="265"/>
    </location>
</feature>
<comment type="caution">
    <text evidence="2">The sequence shown here is derived from an EMBL/GenBank/DDBJ whole genome shotgun (WGS) entry which is preliminary data.</text>
</comment>
<feature type="compositionally biased region" description="Low complexity" evidence="1">
    <location>
        <begin position="215"/>
        <end position="244"/>
    </location>
</feature>
<feature type="region of interest" description="Disordered" evidence="1">
    <location>
        <begin position="20"/>
        <end position="51"/>
    </location>
</feature>
<feature type="compositionally biased region" description="Polar residues" evidence="1">
    <location>
        <begin position="581"/>
        <end position="592"/>
    </location>
</feature>
<sequence length="723" mass="79160">MLSFSKGGVRIVYSFDDGTESGCETNSLPDSSHSLNTSQQFPKQADSASVSATLPAVSKSTRATDDFRIKASDLPDNYFDDLLDIMNKKPETQQEDISPEDAAQSSALLEETPAVVEILDLPIKKESLSECMKKTDVVSPEANSKNSSEDQILLGDEYHAASIKTVMFKKIKINMKEKPKPSLSCENNPPVISQSTILDEDNLVKIIKDLLSPASAACSSQSPPSTPSPTSQSKTTTADTTQTANKHGNIIKSNLPSKEENQSNSGRAVKNISLNHQPIAKGINTEIPTHQNRLLASPPFPYVAQRPLFPFVPVQPRPLPLPHLYGQSLPIGHHNTMHRWPHPPRPFPPIMMPHFNPNLPNPCHRPQNIPTTTSTVIREEKELRTMDAGNLVDVMKMSKAQRTKTAAKVSSSEPPVKTFKTEVETVKCDETKTNVRLCCKCNHPLAIKENGHEKKMSEIETQTYCEDELTSSNASPVKTFQTVATQTEKCISKDVDDPPVSSVEVQTEVCSSLYAHEGKSVPDVDPKSNTINKSKQVDMRFKNKEYESFSFLTETAMLQNEKNMSGNDDLDEDALPKAKKTQMSENLATTNIKMEKSDPVESSGADKTEIGGTLDIKKKNSTLKRSASLDASETDPPQAKRANKTDGTGTKIVNSGTQASLPSEISKSKKTLQFSSHNPNMGSIRGKDAATGGKSAQGGKNQIRGGAKEIRRSFHPMRGHYIP</sequence>
<organism evidence="2 3">
    <name type="scientific">Cloeon dipterum</name>
    <dbReference type="NCBI Taxonomy" id="197152"/>
    <lineage>
        <taxon>Eukaryota</taxon>
        <taxon>Metazoa</taxon>
        <taxon>Ecdysozoa</taxon>
        <taxon>Arthropoda</taxon>
        <taxon>Hexapoda</taxon>
        <taxon>Insecta</taxon>
        <taxon>Pterygota</taxon>
        <taxon>Palaeoptera</taxon>
        <taxon>Ephemeroptera</taxon>
        <taxon>Pisciforma</taxon>
        <taxon>Baetidae</taxon>
        <taxon>Cloeon</taxon>
    </lineage>
</organism>
<reference evidence="2 3" key="1">
    <citation type="submission" date="2020-04" db="EMBL/GenBank/DDBJ databases">
        <authorList>
            <person name="Alioto T."/>
            <person name="Alioto T."/>
            <person name="Gomez Garrido J."/>
        </authorList>
    </citation>
    <scope>NUCLEOTIDE SEQUENCE [LARGE SCALE GENOMIC DNA]</scope>
</reference>
<protein>
    <submittedName>
        <fullName evidence="2">Uncharacterized protein</fullName>
    </submittedName>
</protein>
<feature type="region of interest" description="Disordered" evidence="1">
    <location>
        <begin position="579"/>
        <end position="723"/>
    </location>
</feature>
<evidence type="ECO:0000313" key="2">
    <source>
        <dbReference type="EMBL" id="CAB3363303.1"/>
    </source>
</evidence>
<evidence type="ECO:0000313" key="3">
    <source>
        <dbReference type="Proteomes" id="UP000494165"/>
    </source>
</evidence>
<feature type="compositionally biased region" description="Polar residues" evidence="1">
    <location>
        <begin position="645"/>
        <end position="681"/>
    </location>
</feature>
<keyword evidence="3" id="KW-1185">Reference proteome</keyword>
<feature type="compositionally biased region" description="Polar residues" evidence="1">
    <location>
        <begin position="22"/>
        <end position="51"/>
    </location>
</feature>